<protein>
    <submittedName>
        <fullName evidence="2">Uncharacterized protein</fullName>
    </submittedName>
</protein>
<proteinExistence type="predicted"/>
<gene>
    <name evidence="1" type="ORF">ERS007681_00055</name>
    <name evidence="2" type="ORF">ERS007741_03326</name>
</gene>
<name>A0A655JG49_MYCTX</name>
<sequence length="192" mass="20900">MRCRCWPRTRVTYKPSTSTTSPNWRQPAGIRRCWLPSSAITSPPGACSAGAGAGAPRRARQGLTSRNAAYVMCTSDSSAPCSRTSASDCGRWWISRCGHYRPHSTTRTRRSKSCTIFRPWSRCWHRGRCRTTCAATAPGSSSSGCRTPASPPTCTSDVPRSAATARVSRWCSLRCCSCSARSPRTASTRRAV</sequence>
<accession>A0A655JG49</accession>
<dbReference type="AlphaFoldDB" id="A0A655JG49"/>
<dbReference type="EMBL" id="CHKL01000487">
    <property type="protein sequence ID" value="COW87336.1"/>
    <property type="molecule type" value="Genomic_DNA"/>
</dbReference>
<reference evidence="3 4" key="1">
    <citation type="submission" date="2015-03" db="EMBL/GenBank/DDBJ databases">
        <authorList>
            <consortium name="Pathogen Informatics"/>
        </authorList>
    </citation>
    <scope>NUCLEOTIDE SEQUENCE [LARGE SCALE GENOMIC DNA]</scope>
    <source>
        <strain evidence="1 3">G09901357</strain>
        <strain evidence="2 4">P00601463</strain>
    </source>
</reference>
<evidence type="ECO:0000313" key="3">
    <source>
        <dbReference type="Proteomes" id="UP000048289"/>
    </source>
</evidence>
<dbReference type="Proteomes" id="UP000048600">
    <property type="component" value="Unassembled WGS sequence"/>
</dbReference>
<evidence type="ECO:0000313" key="2">
    <source>
        <dbReference type="EMBL" id="COW87336.1"/>
    </source>
</evidence>
<evidence type="ECO:0000313" key="1">
    <source>
        <dbReference type="EMBL" id="CFE34378.1"/>
    </source>
</evidence>
<dbReference type="Proteomes" id="UP000048289">
    <property type="component" value="Unassembled WGS sequence"/>
</dbReference>
<organism evidence="2 4">
    <name type="scientific">Mycobacterium tuberculosis</name>
    <dbReference type="NCBI Taxonomy" id="1773"/>
    <lineage>
        <taxon>Bacteria</taxon>
        <taxon>Bacillati</taxon>
        <taxon>Actinomycetota</taxon>
        <taxon>Actinomycetes</taxon>
        <taxon>Mycobacteriales</taxon>
        <taxon>Mycobacteriaceae</taxon>
        <taxon>Mycobacterium</taxon>
        <taxon>Mycobacterium tuberculosis complex</taxon>
    </lineage>
</organism>
<evidence type="ECO:0000313" key="4">
    <source>
        <dbReference type="Proteomes" id="UP000048600"/>
    </source>
</evidence>
<dbReference type="EMBL" id="CFOE01000003">
    <property type="protein sequence ID" value="CFE34378.1"/>
    <property type="molecule type" value="Genomic_DNA"/>
</dbReference>